<dbReference type="AlphaFoldDB" id="A0A8E2B1M2"/>
<dbReference type="OrthoDB" id="6359816at2759"/>
<dbReference type="EMBL" id="KV722402">
    <property type="protein sequence ID" value="OCH90547.1"/>
    <property type="molecule type" value="Genomic_DNA"/>
</dbReference>
<keyword evidence="4" id="KW-1185">Reference proteome</keyword>
<organism evidence="3 4">
    <name type="scientific">Obba rivulosa</name>
    <dbReference type="NCBI Taxonomy" id="1052685"/>
    <lineage>
        <taxon>Eukaryota</taxon>
        <taxon>Fungi</taxon>
        <taxon>Dikarya</taxon>
        <taxon>Basidiomycota</taxon>
        <taxon>Agaricomycotina</taxon>
        <taxon>Agaricomycetes</taxon>
        <taxon>Polyporales</taxon>
        <taxon>Gelatoporiaceae</taxon>
        <taxon>Obba</taxon>
    </lineage>
</organism>
<gene>
    <name evidence="3" type="ORF">OBBRIDRAFT_593562</name>
</gene>
<protein>
    <recommendedName>
        <fullName evidence="2">BTB domain-containing protein</fullName>
    </recommendedName>
</protein>
<feature type="domain" description="BTB" evidence="2">
    <location>
        <begin position="22"/>
        <end position="90"/>
    </location>
</feature>
<feature type="region of interest" description="Disordered" evidence="1">
    <location>
        <begin position="1"/>
        <end position="23"/>
    </location>
</feature>
<reference evidence="3 4" key="1">
    <citation type="submission" date="2016-07" db="EMBL/GenBank/DDBJ databases">
        <title>Draft genome of the white-rot fungus Obba rivulosa 3A-2.</title>
        <authorList>
            <consortium name="DOE Joint Genome Institute"/>
            <person name="Miettinen O."/>
            <person name="Riley R."/>
            <person name="Acob R."/>
            <person name="Barry K."/>
            <person name="Cullen D."/>
            <person name="De Vries R."/>
            <person name="Hainaut M."/>
            <person name="Hatakka A."/>
            <person name="Henrissat B."/>
            <person name="Hilden K."/>
            <person name="Kuo R."/>
            <person name="Labutti K."/>
            <person name="Lipzen A."/>
            <person name="Makela M.R."/>
            <person name="Sandor L."/>
            <person name="Spatafora J.W."/>
            <person name="Grigoriev I.V."/>
            <person name="Hibbett D.S."/>
        </authorList>
    </citation>
    <scope>NUCLEOTIDE SEQUENCE [LARGE SCALE GENOMIC DNA]</scope>
    <source>
        <strain evidence="3 4">3A-2</strain>
    </source>
</reference>
<dbReference type="CDD" id="cd18186">
    <property type="entry name" value="BTB_POZ_ZBTB_KLHL-like"/>
    <property type="match status" value="1"/>
</dbReference>
<dbReference type="Gene3D" id="3.30.710.10">
    <property type="entry name" value="Potassium Channel Kv1.1, Chain A"/>
    <property type="match status" value="1"/>
</dbReference>
<evidence type="ECO:0000313" key="4">
    <source>
        <dbReference type="Proteomes" id="UP000250043"/>
    </source>
</evidence>
<dbReference type="PROSITE" id="PS50097">
    <property type="entry name" value="BTB"/>
    <property type="match status" value="1"/>
</dbReference>
<dbReference type="InterPro" id="IPR011333">
    <property type="entry name" value="SKP1/BTB/POZ_sf"/>
</dbReference>
<name>A0A8E2B1M2_9APHY</name>
<proteinExistence type="predicted"/>
<dbReference type="InterPro" id="IPR000210">
    <property type="entry name" value="BTB/POZ_dom"/>
</dbReference>
<sequence length="344" mass="39027">MSSSETSEQPPYASSPFDDPDADVIIRTSDRTDFRLYKVVLSIASPVFKDMLPIPQPDHNGSPHELRDGTPVVNVAEDKKTMDHVLRIIYPVEEPRFTSLEEVATALQVCGKYMMRKAQQFSAKHLLPYMEKEPLRVYAVACRFQLFDVAREAAKCSLQVPLLPLASPMPSELDHLPAFRFFFELSSYRQKCEKAALGIFTNWRWTCETSISGYVWFASQNSHSSDCIAGRTESFNNSRVVLARRWWEEYYEAAKLAVQTRIAGAAVQEPELLDPFFKKASACATCRASVNGHLRIFSRNLAQRIDNAVAKYLSTVKTTLAVTGCQRCWRCRSSDDSECVCEYR</sequence>
<accession>A0A8E2B1M2</accession>
<dbReference type="Pfam" id="PF00651">
    <property type="entry name" value="BTB"/>
    <property type="match status" value="1"/>
</dbReference>
<dbReference type="Proteomes" id="UP000250043">
    <property type="component" value="Unassembled WGS sequence"/>
</dbReference>
<evidence type="ECO:0000256" key="1">
    <source>
        <dbReference type="SAM" id="MobiDB-lite"/>
    </source>
</evidence>
<evidence type="ECO:0000259" key="2">
    <source>
        <dbReference type="PROSITE" id="PS50097"/>
    </source>
</evidence>
<evidence type="ECO:0000313" key="3">
    <source>
        <dbReference type="EMBL" id="OCH90547.1"/>
    </source>
</evidence>